<evidence type="ECO:0000313" key="3">
    <source>
        <dbReference type="EMBL" id="MBO9153246.1"/>
    </source>
</evidence>
<feature type="domain" description="AAA+ ATPase" evidence="2">
    <location>
        <begin position="180"/>
        <end position="303"/>
    </location>
</feature>
<keyword evidence="4" id="KW-1185">Reference proteome</keyword>
<protein>
    <submittedName>
        <fullName evidence="3">AAA family ATPase</fullName>
    </submittedName>
</protein>
<dbReference type="InterPro" id="IPR003959">
    <property type="entry name" value="ATPase_AAA_core"/>
</dbReference>
<organism evidence="3 4">
    <name type="scientific">Chitinophaga chungangae</name>
    <dbReference type="NCBI Taxonomy" id="2821488"/>
    <lineage>
        <taxon>Bacteria</taxon>
        <taxon>Pseudomonadati</taxon>
        <taxon>Bacteroidota</taxon>
        <taxon>Chitinophagia</taxon>
        <taxon>Chitinophagales</taxon>
        <taxon>Chitinophagaceae</taxon>
        <taxon>Chitinophaga</taxon>
    </lineage>
</organism>
<comment type="similarity">
    <text evidence="1">Belongs to the AAA ATPase family. BCS1 subfamily.</text>
</comment>
<reference evidence="4" key="1">
    <citation type="submission" date="2021-03" db="EMBL/GenBank/DDBJ databases">
        <title>Assistant Professor.</title>
        <authorList>
            <person name="Huq M.A."/>
        </authorList>
    </citation>
    <scope>NUCLEOTIDE SEQUENCE [LARGE SCALE GENOMIC DNA]</scope>
    <source>
        <strain evidence="4">MAH-28</strain>
    </source>
</reference>
<evidence type="ECO:0000313" key="4">
    <source>
        <dbReference type="Proteomes" id="UP000679126"/>
    </source>
</evidence>
<dbReference type="EMBL" id="JAGHKP010000002">
    <property type="protein sequence ID" value="MBO9153246.1"/>
    <property type="molecule type" value="Genomic_DNA"/>
</dbReference>
<dbReference type="InterPro" id="IPR027417">
    <property type="entry name" value="P-loop_NTPase"/>
</dbReference>
<dbReference type="InterPro" id="IPR050747">
    <property type="entry name" value="Mitochondrial_chaperone_BCS1"/>
</dbReference>
<proteinExistence type="inferred from homology"/>
<dbReference type="RefSeq" id="WP_209146216.1">
    <property type="nucleotide sequence ID" value="NZ_JAGHKP010000002.1"/>
</dbReference>
<comment type="caution">
    <text evidence="3">The sequence shown here is derived from an EMBL/GenBank/DDBJ whole genome shotgun (WGS) entry which is preliminary data.</text>
</comment>
<evidence type="ECO:0000259" key="2">
    <source>
        <dbReference type="SMART" id="SM00382"/>
    </source>
</evidence>
<gene>
    <name evidence="3" type="ORF">J7I43_13545</name>
</gene>
<sequence>MENKDLHQIALHANLCDDYYIDPKALYLQTHGKMPSISSIFPLDFSKAFEWFKKNRAEWIEDIYTYRNYKRSGKGYETERIIVLLKNAPVMLFFAPDYVDILHGENDLALAEELTANVKPFRQKQKRKAHEINLVVQSGGTLRLRSMEIKRTKLDLGLYYEPDFEDIDRVILKRLNTSKDKGLVLLHGKPGTGKTTYLRHLTGRLKKRVLFVSPALAQEITGPSFIELLISYPNSVLVIEDAENVLADRAQTENSSVSNLLNLSDGLLADCLNVQVVCTFNGALSRIDSALLRKGRLIAQYEFRELSIPKAQRLSAHLGFDTLIDRPMSIAEIANQHERNFEVKKVQIGFRAALQS</sequence>
<evidence type="ECO:0000256" key="1">
    <source>
        <dbReference type="ARBA" id="ARBA00007448"/>
    </source>
</evidence>
<dbReference type="SMART" id="SM00382">
    <property type="entry name" value="AAA"/>
    <property type="match status" value="1"/>
</dbReference>
<dbReference type="Proteomes" id="UP000679126">
    <property type="component" value="Unassembled WGS sequence"/>
</dbReference>
<dbReference type="Pfam" id="PF00004">
    <property type="entry name" value="AAA"/>
    <property type="match status" value="1"/>
</dbReference>
<dbReference type="SUPFAM" id="SSF52540">
    <property type="entry name" value="P-loop containing nucleoside triphosphate hydrolases"/>
    <property type="match status" value="1"/>
</dbReference>
<name>A0ABS3YEY0_9BACT</name>
<accession>A0ABS3YEY0</accession>
<dbReference type="PANTHER" id="PTHR23070">
    <property type="entry name" value="BCS1 AAA-TYPE ATPASE"/>
    <property type="match status" value="1"/>
</dbReference>
<dbReference type="InterPro" id="IPR003593">
    <property type="entry name" value="AAA+_ATPase"/>
</dbReference>
<dbReference type="Gene3D" id="3.40.50.300">
    <property type="entry name" value="P-loop containing nucleotide triphosphate hydrolases"/>
    <property type="match status" value="1"/>
</dbReference>